<dbReference type="Proteomes" id="UP000293874">
    <property type="component" value="Unassembled WGS sequence"/>
</dbReference>
<sequence>MVFECVKCDLTVKGELVAEYSYSLDDIFFEKTKYTILKCPQCFGPAIVKSEGELQRDGDYDWRRSQIFPQEEFHVNPAIPQKLRDALLESLKCYRGKSFTGTAVMCRRTLEGFCREKDINESNLLKGLQKLKENGEINDQLYEWADQLRLTGNEAAHNIDSVFTAEDAKNIVEFTIAILDFSYSFKDKFSNFKNRINR</sequence>
<organism evidence="2 3">
    <name type="scientific">Pseudobacter ginsenosidimutans</name>
    <dbReference type="NCBI Taxonomy" id="661488"/>
    <lineage>
        <taxon>Bacteria</taxon>
        <taxon>Pseudomonadati</taxon>
        <taxon>Bacteroidota</taxon>
        <taxon>Chitinophagia</taxon>
        <taxon>Chitinophagales</taxon>
        <taxon>Chitinophagaceae</taxon>
        <taxon>Pseudobacter</taxon>
    </lineage>
</organism>
<gene>
    <name evidence="2" type="ORF">EV199_5275</name>
</gene>
<dbReference type="AlphaFoldDB" id="A0A4Q7MFN9"/>
<keyword evidence="3" id="KW-1185">Reference proteome</keyword>
<dbReference type="Pfam" id="PF13643">
    <property type="entry name" value="DUF4145"/>
    <property type="match status" value="1"/>
</dbReference>
<evidence type="ECO:0000259" key="1">
    <source>
        <dbReference type="Pfam" id="PF13643"/>
    </source>
</evidence>
<dbReference type="InterPro" id="IPR025285">
    <property type="entry name" value="DUF4145"/>
</dbReference>
<feature type="domain" description="DUF4145" evidence="1">
    <location>
        <begin position="98"/>
        <end position="175"/>
    </location>
</feature>
<proteinExistence type="predicted"/>
<name>A0A4Q7MFN9_9BACT</name>
<evidence type="ECO:0000313" key="3">
    <source>
        <dbReference type="Proteomes" id="UP000293874"/>
    </source>
</evidence>
<protein>
    <submittedName>
        <fullName evidence="2">Uncharacterized protein DUF4145</fullName>
    </submittedName>
</protein>
<reference evidence="2 3" key="1">
    <citation type="submission" date="2019-02" db="EMBL/GenBank/DDBJ databases">
        <title>Genomic Encyclopedia of Type Strains, Phase IV (KMG-IV): sequencing the most valuable type-strain genomes for metagenomic binning, comparative biology and taxonomic classification.</title>
        <authorList>
            <person name="Goeker M."/>
        </authorList>
    </citation>
    <scope>NUCLEOTIDE SEQUENCE [LARGE SCALE GENOMIC DNA]</scope>
    <source>
        <strain evidence="2 3">DSM 18116</strain>
    </source>
</reference>
<dbReference type="OrthoDB" id="1417974at2"/>
<dbReference type="EMBL" id="SGXA01000004">
    <property type="protein sequence ID" value="RZS66891.1"/>
    <property type="molecule type" value="Genomic_DNA"/>
</dbReference>
<evidence type="ECO:0000313" key="2">
    <source>
        <dbReference type="EMBL" id="RZS66891.1"/>
    </source>
</evidence>
<dbReference type="RefSeq" id="WP_130543786.1">
    <property type="nucleotide sequence ID" value="NZ_CP042431.1"/>
</dbReference>
<accession>A0A4Q7MFN9</accession>
<comment type="caution">
    <text evidence="2">The sequence shown here is derived from an EMBL/GenBank/DDBJ whole genome shotgun (WGS) entry which is preliminary data.</text>
</comment>